<evidence type="ECO:0000313" key="4">
    <source>
        <dbReference type="Proteomes" id="UP000655044"/>
    </source>
</evidence>
<dbReference type="EMBL" id="BOOI01000019">
    <property type="protein sequence ID" value="GIH83925.1"/>
    <property type="molecule type" value="Genomic_DNA"/>
</dbReference>
<dbReference type="Proteomes" id="UP000655044">
    <property type="component" value="Unassembled WGS sequence"/>
</dbReference>
<dbReference type="InterPro" id="IPR032710">
    <property type="entry name" value="NTF2-like_dom_sf"/>
</dbReference>
<evidence type="ECO:0000313" key="3">
    <source>
        <dbReference type="EMBL" id="GIH83925.1"/>
    </source>
</evidence>
<evidence type="ECO:0000256" key="1">
    <source>
        <dbReference type="SAM" id="MobiDB-lite"/>
    </source>
</evidence>
<comment type="caution">
    <text evidence="3">The sequence shown here is derived from an EMBL/GenBank/DDBJ whole genome shotgun (WGS) entry which is preliminary data.</text>
</comment>
<dbReference type="Gene3D" id="3.10.450.50">
    <property type="match status" value="1"/>
</dbReference>
<organism evidence="3 4">
    <name type="scientific">Planobispora rosea</name>
    <dbReference type="NCBI Taxonomy" id="35762"/>
    <lineage>
        <taxon>Bacteria</taxon>
        <taxon>Bacillati</taxon>
        <taxon>Actinomycetota</taxon>
        <taxon>Actinomycetes</taxon>
        <taxon>Streptosporangiales</taxon>
        <taxon>Streptosporangiaceae</taxon>
        <taxon>Planobispora</taxon>
    </lineage>
</organism>
<reference evidence="3" key="1">
    <citation type="submission" date="2021-01" db="EMBL/GenBank/DDBJ databases">
        <title>Whole genome shotgun sequence of Planobispora rosea NBRC 15558.</title>
        <authorList>
            <person name="Komaki H."/>
            <person name="Tamura T."/>
        </authorList>
    </citation>
    <scope>NUCLEOTIDE SEQUENCE</scope>
    <source>
        <strain evidence="3">NBRC 15558</strain>
    </source>
</reference>
<sequence length="159" mass="18226">MLRTARPLALDPVTPERHPRDPERHPRNPDTRGAREMTIEKELRELEEKGWAAISVGNGAFYRDLVTERTICVEPDGLQTGRELADDIDANKAPFDDYRLDDVKVLPLGHESALITYRATVRLSQSDFSFQLYMTSVYERSGSAWKLVFHQQTPVKQED</sequence>
<feature type="domain" description="DUF4440" evidence="2">
    <location>
        <begin position="43"/>
        <end position="147"/>
    </location>
</feature>
<evidence type="ECO:0000259" key="2">
    <source>
        <dbReference type="Pfam" id="PF14534"/>
    </source>
</evidence>
<feature type="region of interest" description="Disordered" evidence="1">
    <location>
        <begin position="1"/>
        <end position="35"/>
    </location>
</feature>
<keyword evidence="4" id="KW-1185">Reference proteome</keyword>
<dbReference type="InterPro" id="IPR027843">
    <property type="entry name" value="DUF4440"/>
</dbReference>
<accession>A0A8J3RZ22</accession>
<gene>
    <name evidence="3" type="ORF">Pro02_23330</name>
</gene>
<feature type="compositionally biased region" description="Basic and acidic residues" evidence="1">
    <location>
        <begin position="14"/>
        <end position="35"/>
    </location>
</feature>
<proteinExistence type="predicted"/>
<dbReference type="AlphaFoldDB" id="A0A8J3RZ22"/>
<dbReference type="SUPFAM" id="SSF54427">
    <property type="entry name" value="NTF2-like"/>
    <property type="match status" value="1"/>
</dbReference>
<protein>
    <recommendedName>
        <fullName evidence="2">DUF4440 domain-containing protein</fullName>
    </recommendedName>
</protein>
<name>A0A8J3RZ22_PLARO</name>
<dbReference type="Pfam" id="PF14534">
    <property type="entry name" value="DUF4440"/>
    <property type="match status" value="1"/>
</dbReference>